<dbReference type="GO" id="GO:0003677">
    <property type="term" value="F:DNA binding"/>
    <property type="evidence" value="ECO:0007669"/>
    <property type="project" value="UniProtKB-UniRule"/>
</dbReference>
<dbReference type="InterPro" id="IPR009057">
    <property type="entry name" value="Homeodomain-like_sf"/>
</dbReference>
<proteinExistence type="predicted"/>
<dbReference type="Pfam" id="PF00440">
    <property type="entry name" value="TetR_N"/>
    <property type="match status" value="1"/>
</dbReference>
<dbReference type="KEGG" id="pfer:IRI77_17080"/>
<dbReference type="PANTHER" id="PTHR47506:SF1">
    <property type="entry name" value="HTH-TYPE TRANSCRIPTIONAL REGULATOR YJDC"/>
    <property type="match status" value="1"/>
</dbReference>
<dbReference type="SUPFAM" id="SSF46689">
    <property type="entry name" value="Homeodomain-like"/>
    <property type="match status" value="1"/>
</dbReference>
<dbReference type="AlphaFoldDB" id="A0A7S7NXG1"/>
<dbReference type="Gene3D" id="1.10.357.10">
    <property type="entry name" value="Tetracycline Repressor, domain 2"/>
    <property type="match status" value="1"/>
</dbReference>
<keyword evidence="1" id="KW-0805">Transcription regulation</keyword>
<dbReference type="EMBL" id="CP063849">
    <property type="protein sequence ID" value="QOY91591.1"/>
    <property type="molecule type" value="Genomic_DNA"/>
</dbReference>
<feature type="domain" description="HTH tetR-type" evidence="6">
    <location>
        <begin position="19"/>
        <end position="79"/>
    </location>
</feature>
<keyword evidence="8" id="KW-1185">Reference proteome</keyword>
<reference evidence="7 8" key="1">
    <citation type="submission" date="2020-10" db="EMBL/GenBank/DDBJ databases">
        <title>Complete genome sequence of Paludibaculum fermentans P105T, a facultatively anaerobic acidobacterium capable of dissimilatory Fe(III) reduction.</title>
        <authorList>
            <person name="Dedysh S.N."/>
            <person name="Beletsky A.V."/>
            <person name="Kulichevskaya I.S."/>
            <person name="Mardanov A.V."/>
            <person name="Ravin N.V."/>
        </authorList>
    </citation>
    <scope>NUCLEOTIDE SEQUENCE [LARGE SCALE GENOMIC DNA]</scope>
    <source>
        <strain evidence="7 8">P105</strain>
    </source>
</reference>
<dbReference type="SUPFAM" id="SSF48498">
    <property type="entry name" value="Tetracyclin repressor-like, C-terminal domain"/>
    <property type="match status" value="1"/>
</dbReference>
<protein>
    <submittedName>
        <fullName evidence="7">TetR/AcrR family transcriptional regulator</fullName>
    </submittedName>
</protein>
<feature type="region of interest" description="Disordered" evidence="5">
    <location>
        <begin position="1"/>
        <end position="20"/>
    </location>
</feature>
<dbReference type="Proteomes" id="UP000593892">
    <property type="component" value="Chromosome"/>
</dbReference>
<dbReference type="RefSeq" id="WP_194453245.1">
    <property type="nucleotide sequence ID" value="NZ_CP063849.1"/>
</dbReference>
<evidence type="ECO:0000259" key="6">
    <source>
        <dbReference type="PROSITE" id="PS50977"/>
    </source>
</evidence>
<gene>
    <name evidence="7" type="ORF">IRI77_17080</name>
</gene>
<evidence type="ECO:0000256" key="1">
    <source>
        <dbReference type="ARBA" id="ARBA00023015"/>
    </source>
</evidence>
<keyword evidence="2 4" id="KW-0238">DNA-binding</keyword>
<dbReference type="Pfam" id="PF16925">
    <property type="entry name" value="TetR_C_13"/>
    <property type="match status" value="1"/>
</dbReference>
<sequence>MPASKRVRVQETSPRRDPERTRKALLAAAFHCVHRSGFQGTDLDTILEAAGVTKGALYHHFANKEALGYALVDEVIGQIVRERWLEPLQNAEDPIGRLIAIVQATPLQQEEVERGCPLNNLAQEMSPLDEGFRTRIAAQFHAWRGAIADAFRDGQRRGKVRGDVDAMETATFLVATFEGYVSLAKNAQDFRELQSGKKLMVRYLGSLRAAG</sequence>
<evidence type="ECO:0000256" key="3">
    <source>
        <dbReference type="ARBA" id="ARBA00023163"/>
    </source>
</evidence>
<dbReference type="InterPro" id="IPR036271">
    <property type="entry name" value="Tet_transcr_reg_TetR-rel_C_sf"/>
</dbReference>
<dbReference type="PROSITE" id="PS50977">
    <property type="entry name" value="HTH_TETR_2"/>
    <property type="match status" value="1"/>
</dbReference>
<dbReference type="PANTHER" id="PTHR47506">
    <property type="entry name" value="TRANSCRIPTIONAL REGULATORY PROTEIN"/>
    <property type="match status" value="1"/>
</dbReference>
<evidence type="ECO:0000313" key="7">
    <source>
        <dbReference type="EMBL" id="QOY91591.1"/>
    </source>
</evidence>
<evidence type="ECO:0000256" key="4">
    <source>
        <dbReference type="PROSITE-ProRule" id="PRU00335"/>
    </source>
</evidence>
<accession>A0A7S7NXG1</accession>
<evidence type="ECO:0000313" key="8">
    <source>
        <dbReference type="Proteomes" id="UP000593892"/>
    </source>
</evidence>
<name>A0A7S7NXG1_PALFE</name>
<evidence type="ECO:0000256" key="2">
    <source>
        <dbReference type="ARBA" id="ARBA00023125"/>
    </source>
</evidence>
<dbReference type="InterPro" id="IPR011075">
    <property type="entry name" value="TetR_C"/>
</dbReference>
<organism evidence="7 8">
    <name type="scientific">Paludibaculum fermentans</name>
    <dbReference type="NCBI Taxonomy" id="1473598"/>
    <lineage>
        <taxon>Bacteria</taxon>
        <taxon>Pseudomonadati</taxon>
        <taxon>Acidobacteriota</taxon>
        <taxon>Terriglobia</taxon>
        <taxon>Bryobacterales</taxon>
        <taxon>Bryobacteraceae</taxon>
        <taxon>Paludibaculum</taxon>
    </lineage>
</organism>
<feature type="DNA-binding region" description="H-T-H motif" evidence="4">
    <location>
        <begin position="42"/>
        <end position="61"/>
    </location>
</feature>
<keyword evidence="3" id="KW-0804">Transcription</keyword>
<dbReference type="PRINTS" id="PR00455">
    <property type="entry name" value="HTHTETR"/>
</dbReference>
<dbReference type="InterPro" id="IPR001647">
    <property type="entry name" value="HTH_TetR"/>
</dbReference>
<evidence type="ECO:0000256" key="5">
    <source>
        <dbReference type="SAM" id="MobiDB-lite"/>
    </source>
</evidence>